<evidence type="ECO:0000256" key="3">
    <source>
        <dbReference type="ARBA" id="ARBA00022723"/>
    </source>
</evidence>
<keyword evidence="6" id="KW-1133">Transmembrane helix</keyword>
<comment type="caution">
    <text evidence="7">The sequence shown here is derived from an EMBL/GenBank/DDBJ whole genome shotgun (WGS) entry which is preliminary data.</text>
</comment>
<keyword evidence="2 5" id="KW-0349">Heme</keyword>
<accession>A0A4Z0Z065</accession>
<keyword evidence="4 5" id="KW-0408">Iron</keyword>
<dbReference type="Gene3D" id="1.10.630.10">
    <property type="entry name" value="Cytochrome P450"/>
    <property type="match status" value="1"/>
</dbReference>
<keyword evidence="3 5" id="KW-0479">Metal-binding</keyword>
<dbReference type="InterPro" id="IPR036291">
    <property type="entry name" value="NAD(P)-bd_dom_sf"/>
</dbReference>
<dbReference type="InterPro" id="IPR002401">
    <property type="entry name" value="Cyt_P450_E_grp-I"/>
</dbReference>
<dbReference type="SUPFAM" id="SSF48264">
    <property type="entry name" value="Cytochrome P450"/>
    <property type="match status" value="1"/>
</dbReference>
<dbReference type="PANTHER" id="PTHR24305">
    <property type="entry name" value="CYTOCHROME P450"/>
    <property type="match status" value="1"/>
</dbReference>
<dbReference type="CDD" id="cd11058">
    <property type="entry name" value="CYP60B-like"/>
    <property type="match status" value="1"/>
</dbReference>
<dbReference type="InterPro" id="IPR001128">
    <property type="entry name" value="Cyt_P450"/>
</dbReference>
<dbReference type="STRING" id="37992.A0A4Z0Z065"/>
<dbReference type="GO" id="GO:0020037">
    <property type="term" value="F:heme binding"/>
    <property type="evidence" value="ECO:0007669"/>
    <property type="project" value="InterPro"/>
</dbReference>
<evidence type="ECO:0000256" key="5">
    <source>
        <dbReference type="PIRSR" id="PIRSR602401-1"/>
    </source>
</evidence>
<dbReference type="PROSITE" id="PS00086">
    <property type="entry name" value="CYTOCHROME_P450"/>
    <property type="match status" value="1"/>
</dbReference>
<dbReference type="PRINTS" id="PR00385">
    <property type="entry name" value="P450"/>
</dbReference>
<dbReference type="InterPro" id="IPR050121">
    <property type="entry name" value="Cytochrome_P450_monoxygenase"/>
</dbReference>
<keyword evidence="6" id="KW-0812">Transmembrane</keyword>
<evidence type="ECO:0000313" key="7">
    <source>
        <dbReference type="EMBL" id="TGJ85121.1"/>
    </source>
</evidence>
<comment type="cofactor">
    <cofactor evidence="1 5">
        <name>heme</name>
        <dbReference type="ChEBI" id="CHEBI:30413"/>
    </cofactor>
</comment>
<dbReference type="InterPro" id="IPR017972">
    <property type="entry name" value="Cyt_P450_CS"/>
</dbReference>
<dbReference type="Pfam" id="PF00106">
    <property type="entry name" value="adh_short"/>
    <property type="match status" value="1"/>
</dbReference>
<dbReference type="GO" id="GO:0004497">
    <property type="term" value="F:monooxygenase activity"/>
    <property type="evidence" value="ECO:0007669"/>
    <property type="project" value="InterPro"/>
</dbReference>
<protein>
    <recommendedName>
        <fullName evidence="9">Cytochrome P450</fullName>
    </recommendedName>
</protein>
<dbReference type="SUPFAM" id="SSF51735">
    <property type="entry name" value="NAD(P)-binding Rossmann-fold domains"/>
    <property type="match status" value="1"/>
</dbReference>
<dbReference type="GO" id="GO:0016705">
    <property type="term" value="F:oxidoreductase activity, acting on paired donors, with incorporation or reduction of molecular oxygen"/>
    <property type="evidence" value="ECO:0007669"/>
    <property type="project" value="InterPro"/>
</dbReference>
<dbReference type="PANTHER" id="PTHR24305:SF161">
    <property type="entry name" value="P450, PUTATIVE (EUROFUNG)-RELATED"/>
    <property type="match status" value="1"/>
</dbReference>
<sequence length="815" mass="90532">MHLSVLWTGELWAYLALLFTIASVLRIVVDIVYNLNYHPLAHIPGPKLAAVSNVPYSYWFLGGRQPFKIHDLHLKFGPIVRVAPNEISFNTAASWKDIYASRKTFIKSNFYDGGSFAGRGVHSIVSERQPPVHAEMRHYLSSAFSDRALNEQEDLISQSIDKFVELLPGRPGNWDLTKGYEMLTFDIIGDLAFGESFGAIESPEPHPWIAIILGALKQGALVDVLKRFPTVGKILTIVLHYQIKKLTAETGSNEEMAIDLVERRIARDSPRKDFLTRLLQDRVEKGVSALQLAAHTSDFVLAGSETTATALATMTYYLLRNPEIMTKLQEEIRSSFNSYDEINGKSTQRLRYLKAVMLEAMRIYPPLPFALPRVVPPPGESVDGHFLPGGTIVYTSPYSASMDPANFQDPTHFVPERWLGGKPGDILDATQPFSLGSRGCMGKSLGLLELRLIMAKVIWKYDLELLDESIDWHGDSQMQTLWQKPKMRVKVSDRIIDRGIARDYIMAALTINESSIPSLEGKVALITGGSSGIGLSTTSILARKGAEVHVLDLNESSSPFPPGNIHFHKCDVTKWEQLRDVFDQIPRIDFAFANAGVSEEIDYFADAFDDNGKLQEPAYAVLEINFRAVVNLVKLAWASMRKNKIPGSIVITTSATAYAPEQSLPVFAGTKLALVGLIRALRSVVVKDGITINGVAPAATLTKLLPEHLAAPIIAMGLPVSTSDFVGLALVHSATANQRRRVEVYGKEAEGEVWTEERWNGRVILTLGESYTEIEEPLADLRPFWFGQENLRLTRLQQAATDFRSLEEHPEPVVE</sequence>
<dbReference type="OrthoDB" id="1470350at2759"/>
<gene>
    <name evidence="7" type="ORF">E0Z10_g3632</name>
</gene>
<evidence type="ECO:0000256" key="4">
    <source>
        <dbReference type="ARBA" id="ARBA00023004"/>
    </source>
</evidence>
<dbReference type="InterPro" id="IPR002347">
    <property type="entry name" value="SDR_fam"/>
</dbReference>
<evidence type="ECO:0008006" key="9">
    <source>
        <dbReference type="Google" id="ProtNLM"/>
    </source>
</evidence>
<name>A0A4Z0Z065_9PEZI</name>
<feature type="transmembrane region" description="Helical" evidence="6">
    <location>
        <begin position="12"/>
        <end position="33"/>
    </location>
</feature>
<evidence type="ECO:0000256" key="2">
    <source>
        <dbReference type="ARBA" id="ARBA00022617"/>
    </source>
</evidence>
<organism evidence="7 8">
    <name type="scientific">Xylaria hypoxylon</name>
    <dbReference type="NCBI Taxonomy" id="37992"/>
    <lineage>
        <taxon>Eukaryota</taxon>
        <taxon>Fungi</taxon>
        <taxon>Dikarya</taxon>
        <taxon>Ascomycota</taxon>
        <taxon>Pezizomycotina</taxon>
        <taxon>Sordariomycetes</taxon>
        <taxon>Xylariomycetidae</taxon>
        <taxon>Xylariales</taxon>
        <taxon>Xylariaceae</taxon>
        <taxon>Xylaria</taxon>
    </lineage>
</organism>
<evidence type="ECO:0000256" key="1">
    <source>
        <dbReference type="ARBA" id="ARBA00001971"/>
    </source>
</evidence>
<dbReference type="PRINTS" id="PR00463">
    <property type="entry name" value="EP450I"/>
</dbReference>
<dbReference type="Proteomes" id="UP000297716">
    <property type="component" value="Unassembled WGS sequence"/>
</dbReference>
<proteinExistence type="predicted"/>
<evidence type="ECO:0000256" key="6">
    <source>
        <dbReference type="SAM" id="Phobius"/>
    </source>
</evidence>
<dbReference type="AlphaFoldDB" id="A0A4Z0Z065"/>
<dbReference type="GO" id="GO:0005506">
    <property type="term" value="F:iron ion binding"/>
    <property type="evidence" value="ECO:0007669"/>
    <property type="project" value="InterPro"/>
</dbReference>
<keyword evidence="6" id="KW-0472">Membrane</keyword>
<dbReference type="InterPro" id="IPR036396">
    <property type="entry name" value="Cyt_P450_sf"/>
</dbReference>
<reference evidence="7 8" key="1">
    <citation type="submission" date="2019-03" db="EMBL/GenBank/DDBJ databases">
        <title>Draft genome sequence of Xylaria hypoxylon DSM 108379, a ubiquitous saprotrophic-parasitic fungi on hardwood.</title>
        <authorList>
            <person name="Buettner E."/>
            <person name="Leonhardt S."/>
            <person name="Gebauer A.M."/>
            <person name="Liers C."/>
            <person name="Hofrichter M."/>
            <person name="Kellner H."/>
        </authorList>
    </citation>
    <scope>NUCLEOTIDE SEQUENCE [LARGE SCALE GENOMIC DNA]</scope>
    <source>
        <strain evidence="7 8">DSM 108379</strain>
    </source>
</reference>
<dbReference type="Gene3D" id="3.40.50.720">
    <property type="entry name" value="NAD(P)-binding Rossmann-like Domain"/>
    <property type="match status" value="1"/>
</dbReference>
<keyword evidence="8" id="KW-1185">Reference proteome</keyword>
<dbReference type="Pfam" id="PF00067">
    <property type="entry name" value="p450"/>
    <property type="match status" value="1"/>
</dbReference>
<evidence type="ECO:0000313" key="8">
    <source>
        <dbReference type="Proteomes" id="UP000297716"/>
    </source>
</evidence>
<feature type="binding site" description="axial binding residue" evidence="5">
    <location>
        <position position="440"/>
    </location>
    <ligand>
        <name>heme</name>
        <dbReference type="ChEBI" id="CHEBI:30413"/>
    </ligand>
    <ligandPart>
        <name>Fe</name>
        <dbReference type="ChEBI" id="CHEBI:18248"/>
    </ligandPart>
</feature>
<dbReference type="EMBL" id="SKBN01000052">
    <property type="protein sequence ID" value="TGJ85121.1"/>
    <property type="molecule type" value="Genomic_DNA"/>
</dbReference>